<feature type="transmembrane region" description="Helical" evidence="5">
    <location>
        <begin position="29"/>
        <end position="45"/>
    </location>
</feature>
<dbReference type="InParanoid" id="A0A371RHX7"/>
<keyword evidence="3 5" id="KW-1133">Transmembrane helix</keyword>
<dbReference type="InterPro" id="IPR007016">
    <property type="entry name" value="O-antigen_ligase-rel_domated"/>
</dbReference>
<organism evidence="7 8">
    <name type="scientific">Parvularcula marina</name>
    <dbReference type="NCBI Taxonomy" id="2292771"/>
    <lineage>
        <taxon>Bacteria</taxon>
        <taxon>Pseudomonadati</taxon>
        <taxon>Pseudomonadota</taxon>
        <taxon>Alphaproteobacteria</taxon>
        <taxon>Parvularculales</taxon>
        <taxon>Parvularculaceae</taxon>
        <taxon>Parvularcula</taxon>
    </lineage>
</organism>
<evidence type="ECO:0000256" key="5">
    <source>
        <dbReference type="SAM" id="Phobius"/>
    </source>
</evidence>
<feature type="transmembrane region" description="Helical" evidence="5">
    <location>
        <begin position="143"/>
        <end position="164"/>
    </location>
</feature>
<feature type="transmembrane region" description="Helical" evidence="5">
    <location>
        <begin position="343"/>
        <end position="361"/>
    </location>
</feature>
<gene>
    <name evidence="7" type="ORF">DX908_06990</name>
</gene>
<feature type="transmembrane region" description="Helical" evidence="5">
    <location>
        <begin position="176"/>
        <end position="205"/>
    </location>
</feature>
<feature type="transmembrane region" description="Helical" evidence="5">
    <location>
        <begin position="52"/>
        <end position="70"/>
    </location>
</feature>
<reference evidence="7 8" key="1">
    <citation type="submission" date="2018-08" db="EMBL/GenBank/DDBJ databases">
        <title>Parvularcula sp. SM1705, isolated from surface water of the South Sea China.</title>
        <authorList>
            <person name="Sun L."/>
        </authorList>
    </citation>
    <scope>NUCLEOTIDE SEQUENCE [LARGE SCALE GENOMIC DNA]</scope>
    <source>
        <strain evidence="7 8">SM1705</strain>
    </source>
</reference>
<feature type="transmembrane region" description="Helical" evidence="5">
    <location>
        <begin position="309"/>
        <end position="331"/>
    </location>
</feature>
<dbReference type="AlphaFoldDB" id="A0A371RHX7"/>
<dbReference type="GO" id="GO:0016020">
    <property type="term" value="C:membrane"/>
    <property type="evidence" value="ECO:0007669"/>
    <property type="project" value="UniProtKB-SubCell"/>
</dbReference>
<feature type="domain" description="O-antigen ligase-related" evidence="6">
    <location>
        <begin position="180"/>
        <end position="324"/>
    </location>
</feature>
<feature type="transmembrane region" description="Helical" evidence="5">
    <location>
        <begin position="211"/>
        <end position="234"/>
    </location>
</feature>
<evidence type="ECO:0000256" key="2">
    <source>
        <dbReference type="ARBA" id="ARBA00022692"/>
    </source>
</evidence>
<evidence type="ECO:0000259" key="6">
    <source>
        <dbReference type="Pfam" id="PF04932"/>
    </source>
</evidence>
<comment type="caution">
    <text evidence="7">The sequence shown here is derived from an EMBL/GenBank/DDBJ whole genome shotgun (WGS) entry which is preliminary data.</text>
</comment>
<feature type="transmembrane region" description="Helical" evidence="5">
    <location>
        <begin position="255"/>
        <end position="273"/>
    </location>
</feature>
<keyword evidence="2 5" id="KW-0812">Transmembrane</keyword>
<feature type="transmembrane region" description="Helical" evidence="5">
    <location>
        <begin position="367"/>
        <end position="385"/>
    </location>
</feature>
<name>A0A371RHX7_9PROT</name>
<dbReference type="PANTHER" id="PTHR37422:SF13">
    <property type="entry name" value="LIPOPOLYSACCHARIDE BIOSYNTHESIS PROTEIN PA4999-RELATED"/>
    <property type="match status" value="1"/>
</dbReference>
<dbReference type="PANTHER" id="PTHR37422">
    <property type="entry name" value="TEICHURONIC ACID BIOSYNTHESIS PROTEIN TUAE"/>
    <property type="match status" value="1"/>
</dbReference>
<comment type="subcellular location">
    <subcellularLocation>
        <location evidence="1">Membrane</location>
        <topology evidence="1">Multi-pass membrane protein</topology>
    </subcellularLocation>
</comment>
<dbReference type="RefSeq" id="WP_116391688.1">
    <property type="nucleotide sequence ID" value="NZ_QUQO01000001.1"/>
</dbReference>
<protein>
    <recommendedName>
        <fullName evidence="6">O-antigen ligase-related domain-containing protein</fullName>
    </recommendedName>
</protein>
<dbReference type="EMBL" id="QUQO01000001">
    <property type="protein sequence ID" value="RFB05057.1"/>
    <property type="molecule type" value="Genomic_DNA"/>
</dbReference>
<dbReference type="Proteomes" id="UP000264589">
    <property type="component" value="Unassembled WGS sequence"/>
</dbReference>
<evidence type="ECO:0000256" key="1">
    <source>
        <dbReference type="ARBA" id="ARBA00004141"/>
    </source>
</evidence>
<keyword evidence="4 5" id="KW-0472">Membrane</keyword>
<feature type="transmembrane region" description="Helical" evidence="5">
    <location>
        <begin position="76"/>
        <end position="93"/>
    </location>
</feature>
<evidence type="ECO:0000313" key="7">
    <source>
        <dbReference type="EMBL" id="RFB05057.1"/>
    </source>
</evidence>
<evidence type="ECO:0000256" key="3">
    <source>
        <dbReference type="ARBA" id="ARBA00022989"/>
    </source>
</evidence>
<dbReference type="Pfam" id="PF04932">
    <property type="entry name" value="Wzy_C"/>
    <property type="match status" value="1"/>
</dbReference>
<feature type="transmembrane region" description="Helical" evidence="5">
    <location>
        <begin position="100"/>
        <end position="123"/>
    </location>
</feature>
<evidence type="ECO:0000313" key="8">
    <source>
        <dbReference type="Proteomes" id="UP000264589"/>
    </source>
</evidence>
<dbReference type="OrthoDB" id="8050531at2"/>
<evidence type="ECO:0000256" key="4">
    <source>
        <dbReference type="ARBA" id="ARBA00023136"/>
    </source>
</evidence>
<keyword evidence="8" id="KW-1185">Reference proteome</keyword>
<sequence length="395" mass="42414">MRRVTAILFGLAALLLPVGVVLSHRNVPVVLVLIALCGLPAMRHFRPKSWMTAVFALIVWGIVTTLWSPYGNAASWVAYLVLLGLFGTAAMLAGEERDSVWISISVFTCLVLLFIESMSGGLIRDIIPPEGRPDKDDVATARGITVILCMAPGLILFFFTKVFLREHRLNASLSLLIPLGICAASFDISANIMAFLAALCAAGLVCLTPKWGLKLVLAAAILPFLLMPILVATLPPIEELSQLEAGPQTWRMRLIIWKAIWGGMSDGWAHFLFGHGIEGARVYGETLGQMSLGGQQFAIDLVPTHPHNVYLQIWFDLGLLGAVFASVASIMASRALLSASLPVAVRAASAALIAGVVIFALTDASLWTLWRVAGPLLGAWLILVASRSMRQGGAQ</sequence>
<proteinExistence type="predicted"/>
<dbReference type="InterPro" id="IPR051533">
    <property type="entry name" value="WaaL-like"/>
</dbReference>
<accession>A0A371RHX7</accession>